<keyword evidence="7" id="KW-0809">Transit peptide</keyword>
<feature type="transmembrane region" description="Helical" evidence="10">
    <location>
        <begin position="266"/>
        <end position="285"/>
    </location>
</feature>
<evidence type="ECO:0000256" key="6">
    <source>
        <dbReference type="ARBA" id="ARBA00022692"/>
    </source>
</evidence>
<feature type="transmembrane region" description="Helical" evidence="10">
    <location>
        <begin position="157"/>
        <end position="180"/>
    </location>
</feature>
<evidence type="ECO:0000256" key="3">
    <source>
        <dbReference type="ARBA" id="ARBA00022528"/>
    </source>
</evidence>
<comment type="subcellular location">
    <subcellularLocation>
        <location evidence="1">Plastid</location>
        <location evidence="1">Chloroplast membrane</location>
        <topology evidence="1">Multi-pass membrane protein</topology>
    </subcellularLocation>
</comment>
<keyword evidence="3" id="KW-0150">Chloroplast</keyword>
<dbReference type="InterPro" id="IPR044878">
    <property type="entry name" value="UbiA_sf"/>
</dbReference>
<organism evidence="11 12">
    <name type="scientific">Morus notabilis</name>
    <dbReference type="NCBI Taxonomy" id="981085"/>
    <lineage>
        <taxon>Eukaryota</taxon>
        <taxon>Viridiplantae</taxon>
        <taxon>Streptophyta</taxon>
        <taxon>Embryophyta</taxon>
        <taxon>Tracheophyta</taxon>
        <taxon>Spermatophyta</taxon>
        <taxon>Magnoliopsida</taxon>
        <taxon>eudicotyledons</taxon>
        <taxon>Gunneridae</taxon>
        <taxon>Pentapetalae</taxon>
        <taxon>rosids</taxon>
        <taxon>fabids</taxon>
        <taxon>Rosales</taxon>
        <taxon>Moraceae</taxon>
        <taxon>Moreae</taxon>
        <taxon>Morus</taxon>
    </lineage>
</organism>
<proteinExistence type="inferred from homology"/>
<evidence type="ECO:0000256" key="4">
    <source>
        <dbReference type="ARBA" id="ARBA00022640"/>
    </source>
</evidence>
<comment type="similarity">
    <text evidence="2">Belongs to the UbiA prenyltransferase family.</text>
</comment>
<dbReference type="Pfam" id="PF01040">
    <property type="entry name" value="UbiA"/>
    <property type="match status" value="1"/>
</dbReference>
<dbReference type="STRING" id="981085.W9S143"/>
<evidence type="ECO:0000256" key="2">
    <source>
        <dbReference type="ARBA" id="ARBA00005985"/>
    </source>
</evidence>
<evidence type="ECO:0000256" key="7">
    <source>
        <dbReference type="ARBA" id="ARBA00022946"/>
    </source>
</evidence>
<evidence type="ECO:0000256" key="1">
    <source>
        <dbReference type="ARBA" id="ARBA00004508"/>
    </source>
</evidence>
<dbReference type="Proteomes" id="UP000030645">
    <property type="component" value="Unassembled WGS sequence"/>
</dbReference>
<feature type="transmembrane region" description="Helical" evidence="10">
    <location>
        <begin position="226"/>
        <end position="245"/>
    </location>
</feature>
<feature type="transmembrane region" description="Helical" evidence="10">
    <location>
        <begin position="372"/>
        <end position="390"/>
    </location>
</feature>
<evidence type="ECO:0000256" key="9">
    <source>
        <dbReference type="ARBA" id="ARBA00023136"/>
    </source>
</evidence>
<dbReference type="Gene3D" id="1.10.357.140">
    <property type="entry name" value="UbiA prenyltransferase"/>
    <property type="match status" value="1"/>
</dbReference>
<evidence type="ECO:0000313" key="12">
    <source>
        <dbReference type="Proteomes" id="UP000030645"/>
    </source>
</evidence>
<feature type="transmembrane region" description="Helical" evidence="10">
    <location>
        <begin position="339"/>
        <end position="366"/>
    </location>
</feature>
<keyword evidence="8 10" id="KW-1133">Transmembrane helix</keyword>
<keyword evidence="9 10" id="KW-0472">Membrane</keyword>
<evidence type="ECO:0000256" key="5">
    <source>
        <dbReference type="ARBA" id="ARBA00022679"/>
    </source>
</evidence>
<dbReference type="EMBL" id="KE345396">
    <property type="protein sequence ID" value="EXC03825.1"/>
    <property type="molecule type" value="Genomic_DNA"/>
</dbReference>
<dbReference type="AlphaFoldDB" id="W9S143"/>
<evidence type="ECO:0000313" key="11">
    <source>
        <dbReference type="EMBL" id="EXC03825.1"/>
    </source>
</evidence>
<reference evidence="12" key="1">
    <citation type="submission" date="2013-01" db="EMBL/GenBank/DDBJ databases">
        <title>Draft Genome Sequence of a Mulberry Tree, Morus notabilis C.K. Schneid.</title>
        <authorList>
            <person name="He N."/>
            <person name="Zhao S."/>
        </authorList>
    </citation>
    <scope>NUCLEOTIDE SEQUENCE</scope>
</reference>
<keyword evidence="4" id="KW-0934">Plastid</keyword>
<gene>
    <name evidence="11" type="ORF">L484_012440</name>
</gene>
<sequence length="424" mass="47592">MELKISHSSLRVPAIISRRCEASWHDNRLIIIPIKPTTKNIKSSNSPSKCSANKLTLPLGLYGESRFSKTLLSNQHERNSIRACAKVESDDFDPVLAKTQVKSAGLVSVLDEVLRFGFSWFKFARPYALRQSMISTTCLFARVLVENPKLFKWSVLFKAFPGLIAVMLAFAYANGINMIFDVEIDRINKPYLPIPAGDISLKQAWFFVIFDVLVGLLILQLTNADLITTSFYCLGLLLSTFYSVPPIRFKGSSIATVILVPLRKRITKATYMQICGVIQNVGILYASRSSLGLLFQWSPSIVFITTVATLFFVALSIIKDITDVEGDMKHNIVTFAAVFGLRNIVLLGTGLLLWVYVSAIVAAIYMPQAFNRYLMLSAHSIFTLCLLFQARKLDKANYAKVACANFFQFLWKLLALEFILFPFI</sequence>
<keyword evidence="5 11" id="KW-0808">Transferase</keyword>
<keyword evidence="12" id="KW-1185">Reference proteome</keyword>
<dbReference type="GO" id="GO:0016765">
    <property type="term" value="F:transferase activity, transferring alkyl or aryl (other than methyl) groups"/>
    <property type="evidence" value="ECO:0007669"/>
    <property type="project" value="InterPro"/>
</dbReference>
<dbReference type="GO" id="GO:0031969">
    <property type="term" value="C:chloroplast membrane"/>
    <property type="evidence" value="ECO:0007669"/>
    <property type="project" value="UniProtKB-SubCell"/>
</dbReference>
<dbReference type="InterPro" id="IPR000537">
    <property type="entry name" value="UbiA_prenyltransferase"/>
</dbReference>
<feature type="transmembrane region" description="Helical" evidence="10">
    <location>
        <begin position="201"/>
        <end position="220"/>
    </location>
</feature>
<protein>
    <submittedName>
        <fullName evidence="11">Homogentisate phytyltransferase 2</fullName>
    </submittedName>
</protein>
<keyword evidence="6 10" id="KW-0812">Transmembrane</keyword>
<dbReference type="PANTHER" id="PTHR43009">
    <property type="entry name" value="HOMOGENTISATE SOLANESYLTRANSFERASE, CHLOROPLASTIC"/>
    <property type="match status" value="1"/>
</dbReference>
<dbReference type="eggNOG" id="ENOG502QUHT">
    <property type="taxonomic scope" value="Eukaryota"/>
</dbReference>
<feature type="transmembrane region" description="Helical" evidence="10">
    <location>
        <begin position="297"/>
        <end position="318"/>
    </location>
</feature>
<evidence type="ECO:0000256" key="10">
    <source>
        <dbReference type="SAM" id="Phobius"/>
    </source>
</evidence>
<evidence type="ECO:0000256" key="8">
    <source>
        <dbReference type="ARBA" id="ARBA00022989"/>
    </source>
</evidence>
<dbReference type="PANTHER" id="PTHR43009:SF10">
    <property type="entry name" value="HOMOGENTISATE SOLANESYLTRANSFERASE, CHLOROPLASTIC"/>
    <property type="match status" value="1"/>
</dbReference>
<accession>W9S143</accession>
<name>W9S143_9ROSA</name>
<feature type="transmembrane region" description="Helical" evidence="10">
    <location>
        <begin position="402"/>
        <end position="423"/>
    </location>
</feature>